<name>W8VS82_9FLAO</name>
<gene>
    <name evidence="1" type="ORF">NMS_2700</name>
</gene>
<dbReference type="Proteomes" id="UP000031760">
    <property type="component" value="Chromosome"/>
</dbReference>
<dbReference type="KEGG" id="nmf:NMS_2700"/>
<organism evidence="1 2">
    <name type="scientific">Nonlabens marinus S1-08</name>
    <dbReference type="NCBI Taxonomy" id="1454201"/>
    <lineage>
        <taxon>Bacteria</taxon>
        <taxon>Pseudomonadati</taxon>
        <taxon>Bacteroidota</taxon>
        <taxon>Flavobacteriia</taxon>
        <taxon>Flavobacteriales</taxon>
        <taxon>Flavobacteriaceae</taxon>
        <taxon>Nonlabens</taxon>
    </lineage>
</organism>
<evidence type="ECO:0000313" key="1">
    <source>
        <dbReference type="EMBL" id="BAO56709.1"/>
    </source>
</evidence>
<evidence type="ECO:0000313" key="2">
    <source>
        <dbReference type="Proteomes" id="UP000031760"/>
    </source>
</evidence>
<accession>W8VS82</accession>
<sequence length="39" mass="4435">MNDGIDGEFPFLDDVFLVVVFLRAIKLSERAKIGILLRN</sequence>
<keyword evidence="2" id="KW-1185">Reference proteome</keyword>
<protein>
    <submittedName>
        <fullName evidence="1">Uncharacterized protein</fullName>
    </submittedName>
</protein>
<dbReference type="AlphaFoldDB" id="W8VS82"/>
<proteinExistence type="predicted"/>
<dbReference type="HOGENOM" id="CLU_3313624_0_0_10"/>
<dbReference type="STRING" id="1454201.NMS_2700"/>
<dbReference type="EMBL" id="AP014548">
    <property type="protein sequence ID" value="BAO56709.1"/>
    <property type="molecule type" value="Genomic_DNA"/>
</dbReference>
<reference evidence="1 2" key="1">
    <citation type="journal article" date="2014" name="Proc. Natl. Acad. Sci. U.S.A.">
        <title>Functional characterization of flavobacteria rhodopsins reveals a unique class of light-driven chloride pump in bacteria.</title>
        <authorList>
            <person name="Yoshizawa S."/>
            <person name="Kumagai Y."/>
            <person name="Kim H."/>
            <person name="Ogura Y."/>
            <person name="Hayashi T."/>
            <person name="Iwasaki W."/>
            <person name="DeLong E.F."/>
            <person name="Kogure K."/>
        </authorList>
    </citation>
    <scope>NUCLEOTIDE SEQUENCE [LARGE SCALE GENOMIC DNA]</scope>
    <source>
        <strain evidence="1 2">S1-08</strain>
    </source>
</reference>